<evidence type="ECO:0000313" key="6">
    <source>
        <dbReference type="Proteomes" id="UP000663860"/>
    </source>
</evidence>
<proteinExistence type="inferred from homology"/>
<dbReference type="EMBL" id="CAJNOE010000043">
    <property type="protein sequence ID" value="CAF0799581.1"/>
    <property type="molecule type" value="Genomic_DNA"/>
</dbReference>
<dbReference type="InterPro" id="IPR017972">
    <property type="entry name" value="Cyt_P450_CS"/>
</dbReference>
<keyword evidence="3" id="KW-0503">Monooxygenase</keyword>
<feature type="binding site" description="axial binding residue" evidence="2">
    <location>
        <position position="91"/>
    </location>
    <ligand>
        <name>heme</name>
        <dbReference type="ChEBI" id="CHEBI:30413"/>
    </ligand>
    <ligandPart>
        <name>Fe</name>
        <dbReference type="ChEBI" id="CHEBI:18248"/>
    </ligandPart>
</feature>
<dbReference type="GO" id="GO:0004497">
    <property type="term" value="F:monooxygenase activity"/>
    <property type="evidence" value="ECO:0007669"/>
    <property type="project" value="UniProtKB-KW"/>
</dbReference>
<keyword evidence="2 3" id="KW-0349">Heme</keyword>
<keyword evidence="2 3" id="KW-0408">Iron</keyword>
<reference evidence="5" key="1">
    <citation type="submission" date="2021-02" db="EMBL/GenBank/DDBJ databases">
        <authorList>
            <person name="Nowell W R."/>
        </authorList>
    </citation>
    <scope>NUCLEOTIDE SEQUENCE</scope>
</reference>
<feature type="region of interest" description="Disordered" evidence="4">
    <location>
        <begin position="1"/>
        <end position="25"/>
    </location>
</feature>
<keyword evidence="3" id="KW-0560">Oxidoreductase</keyword>
<evidence type="ECO:0000256" key="1">
    <source>
        <dbReference type="ARBA" id="ARBA00010617"/>
    </source>
</evidence>
<dbReference type="Proteomes" id="UP000663860">
    <property type="component" value="Unassembled WGS sequence"/>
</dbReference>
<sequence length="145" mass="16603">MSYYDTNPVTSGRTRKVPRGMSNTQPAFVDNLSDFELDENEPDENYPILHDVSLQSQQQRRTFVHQQNNKYTDKNPPRYAYLPFGGGHRTCIGQDLALLELKTAITRLMQRITIEDPGKEANNSGGFIQRVTCYPKHMAVRVIID</sequence>
<evidence type="ECO:0000256" key="4">
    <source>
        <dbReference type="SAM" id="MobiDB-lite"/>
    </source>
</evidence>
<dbReference type="Gene3D" id="1.10.630.10">
    <property type="entry name" value="Cytochrome P450"/>
    <property type="match status" value="1"/>
</dbReference>
<feature type="compositionally biased region" description="Polar residues" evidence="4">
    <location>
        <begin position="1"/>
        <end position="12"/>
    </location>
</feature>
<gene>
    <name evidence="5" type="ORF">IZO911_LOCUS6855</name>
</gene>
<dbReference type="PROSITE" id="PS00086">
    <property type="entry name" value="CYTOCHROME_P450"/>
    <property type="match status" value="1"/>
</dbReference>
<evidence type="ECO:0000256" key="3">
    <source>
        <dbReference type="RuleBase" id="RU000461"/>
    </source>
</evidence>
<comment type="cofactor">
    <cofactor evidence="2">
        <name>heme</name>
        <dbReference type="ChEBI" id="CHEBI:30413"/>
    </cofactor>
</comment>
<organism evidence="5 6">
    <name type="scientific">Adineta steineri</name>
    <dbReference type="NCBI Taxonomy" id="433720"/>
    <lineage>
        <taxon>Eukaryota</taxon>
        <taxon>Metazoa</taxon>
        <taxon>Spiralia</taxon>
        <taxon>Gnathifera</taxon>
        <taxon>Rotifera</taxon>
        <taxon>Eurotatoria</taxon>
        <taxon>Bdelloidea</taxon>
        <taxon>Adinetida</taxon>
        <taxon>Adinetidae</taxon>
        <taxon>Adineta</taxon>
    </lineage>
</organism>
<name>A0A813SNT3_9BILA</name>
<dbReference type="InterPro" id="IPR036396">
    <property type="entry name" value="Cyt_P450_sf"/>
</dbReference>
<dbReference type="GO" id="GO:0016705">
    <property type="term" value="F:oxidoreductase activity, acting on paired donors, with incorporation or reduction of molecular oxygen"/>
    <property type="evidence" value="ECO:0007669"/>
    <property type="project" value="InterPro"/>
</dbReference>
<comment type="caution">
    <text evidence="5">The sequence shown here is derived from an EMBL/GenBank/DDBJ whole genome shotgun (WGS) entry which is preliminary data.</text>
</comment>
<dbReference type="GO" id="GO:0020037">
    <property type="term" value="F:heme binding"/>
    <property type="evidence" value="ECO:0007669"/>
    <property type="project" value="InterPro"/>
</dbReference>
<evidence type="ECO:0000256" key="2">
    <source>
        <dbReference type="PIRSR" id="PIRSR602401-1"/>
    </source>
</evidence>
<dbReference type="InterPro" id="IPR002401">
    <property type="entry name" value="Cyt_P450_E_grp-I"/>
</dbReference>
<comment type="similarity">
    <text evidence="1 3">Belongs to the cytochrome P450 family.</text>
</comment>
<evidence type="ECO:0008006" key="7">
    <source>
        <dbReference type="Google" id="ProtNLM"/>
    </source>
</evidence>
<keyword evidence="2 3" id="KW-0479">Metal-binding</keyword>
<dbReference type="Pfam" id="PF00067">
    <property type="entry name" value="p450"/>
    <property type="match status" value="1"/>
</dbReference>
<dbReference type="AlphaFoldDB" id="A0A813SNT3"/>
<accession>A0A813SNT3</accession>
<dbReference type="InterPro" id="IPR001128">
    <property type="entry name" value="Cyt_P450"/>
</dbReference>
<dbReference type="SUPFAM" id="SSF48264">
    <property type="entry name" value="Cytochrome P450"/>
    <property type="match status" value="1"/>
</dbReference>
<dbReference type="GO" id="GO:0005506">
    <property type="term" value="F:iron ion binding"/>
    <property type="evidence" value="ECO:0007669"/>
    <property type="project" value="InterPro"/>
</dbReference>
<evidence type="ECO:0000313" key="5">
    <source>
        <dbReference type="EMBL" id="CAF0799581.1"/>
    </source>
</evidence>
<dbReference type="PRINTS" id="PR00463">
    <property type="entry name" value="EP450I"/>
</dbReference>
<protein>
    <recommendedName>
        <fullName evidence="7">Cytochrome P450</fullName>
    </recommendedName>
</protein>